<evidence type="ECO:0000313" key="1">
    <source>
        <dbReference type="EMBL" id="OXU17439.1"/>
    </source>
</evidence>
<dbReference type="EMBL" id="NNAY01004768">
    <property type="protein sequence ID" value="OXU17439.1"/>
    <property type="molecule type" value="Genomic_DNA"/>
</dbReference>
<sequence>MLREVPHSYVHICVSSAQLRQGSAVLFKKEHDEEEGGG</sequence>
<proteinExistence type="predicted"/>
<accession>A0A232EGF1</accession>
<name>A0A232EGF1_9HYME</name>
<keyword evidence="2" id="KW-1185">Reference proteome</keyword>
<dbReference type="AlphaFoldDB" id="A0A232EGF1"/>
<organism evidence="1 2">
    <name type="scientific">Trichomalopsis sarcophagae</name>
    <dbReference type="NCBI Taxonomy" id="543379"/>
    <lineage>
        <taxon>Eukaryota</taxon>
        <taxon>Metazoa</taxon>
        <taxon>Ecdysozoa</taxon>
        <taxon>Arthropoda</taxon>
        <taxon>Hexapoda</taxon>
        <taxon>Insecta</taxon>
        <taxon>Pterygota</taxon>
        <taxon>Neoptera</taxon>
        <taxon>Endopterygota</taxon>
        <taxon>Hymenoptera</taxon>
        <taxon>Apocrita</taxon>
        <taxon>Proctotrupomorpha</taxon>
        <taxon>Chalcidoidea</taxon>
        <taxon>Pteromalidae</taxon>
        <taxon>Pteromalinae</taxon>
        <taxon>Trichomalopsis</taxon>
    </lineage>
</organism>
<reference evidence="1 2" key="1">
    <citation type="journal article" date="2017" name="Curr. Biol.">
        <title>The Evolution of Venom by Co-option of Single-Copy Genes.</title>
        <authorList>
            <person name="Martinson E.O."/>
            <person name="Mrinalini"/>
            <person name="Kelkar Y.D."/>
            <person name="Chang C.H."/>
            <person name="Werren J.H."/>
        </authorList>
    </citation>
    <scope>NUCLEOTIDE SEQUENCE [LARGE SCALE GENOMIC DNA]</scope>
    <source>
        <strain evidence="1 2">Alberta</strain>
        <tissue evidence="1">Whole body</tissue>
    </source>
</reference>
<protein>
    <submittedName>
        <fullName evidence="1">Uncharacterized protein</fullName>
    </submittedName>
</protein>
<gene>
    <name evidence="1" type="ORF">TSAR_015153</name>
</gene>
<evidence type="ECO:0000313" key="2">
    <source>
        <dbReference type="Proteomes" id="UP000215335"/>
    </source>
</evidence>
<comment type="caution">
    <text evidence="1">The sequence shown here is derived from an EMBL/GenBank/DDBJ whole genome shotgun (WGS) entry which is preliminary data.</text>
</comment>
<dbReference type="Proteomes" id="UP000215335">
    <property type="component" value="Unassembled WGS sequence"/>
</dbReference>